<dbReference type="InterPro" id="IPR052537">
    <property type="entry name" value="Extradiol_RC_dioxygenase"/>
</dbReference>
<dbReference type="CDD" id="cd08346">
    <property type="entry name" value="PcpA_N_like"/>
    <property type="match status" value="1"/>
</dbReference>
<feature type="domain" description="VOC" evidence="1">
    <location>
        <begin position="157"/>
        <end position="272"/>
    </location>
</feature>
<dbReference type="Proteomes" id="UP000007030">
    <property type="component" value="Chromosome"/>
</dbReference>
<dbReference type="AlphaFoldDB" id="F2NL60"/>
<organism evidence="2 3">
    <name type="scientific">Marinithermus hydrothermalis (strain DSM 14884 / JCM 11576 / T1)</name>
    <dbReference type="NCBI Taxonomy" id="869210"/>
    <lineage>
        <taxon>Bacteria</taxon>
        <taxon>Thermotogati</taxon>
        <taxon>Deinococcota</taxon>
        <taxon>Deinococci</taxon>
        <taxon>Thermales</taxon>
        <taxon>Thermaceae</taxon>
        <taxon>Marinithermus</taxon>
    </lineage>
</organism>
<gene>
    <name evidence="2" type="ordered locus">Marky_0713</name>
</gene>
<reference evidence="2 3" key="1">
    <citation type="journal article" date="2012" name="Stand. Genomic Sci.">
        <title>Complete genome sequence of the aerobic, heterotroph Marinithermus hydrothermalis type strain (T1(T)) from a deep-sea hydrothermal vent chimney.</title>
        <authorList>
            <person name="Copeland A."/>
            <person name="Gu W."/>
            <person name="Yasawong M."/>
            <person name="Lapidus A."/>
            <person name="Lucas S."/>
            <person name="Deshpande S."/>
            <person name="Pagani I."/>
            <person name="Tapia R."/>
            <person name="Cheng J.F."/>
            <person name="Goodwin L.A."/>
            <person name="Pitluck S."/>
            <person name="Liolios K."/>
            <person name="Ivanova N."/>
            <person name="Mavromatis K."/>
            <person name="Mikhailova N."/>
            <person name="Pati A."/>
            <person name="Chen A."/>
            <person name="Palaniappan K."/>
            <person name="Land M."/>
            <person name="Pan C."/>
            <person name="Brambilla E.M."/>
            <person name="Rohde M."/>
            <person name="Tindall B.J."/>
            <person name="Sikorski J."/>
            <person name="Goker M."/>
            <person name="Detter J.C."/>
            <person name="Bristow J."/>
            <person name="Eisen J.A."/>
            <person name="Markowitz V."/>
            <person name="Hugenholtz P."/>
            <person name="Kyrpides N.C."/>
            <person name="Klenk H.P."/>
            <person name="Woyke T."/>
        </authorList>
    </citation>
    <scope>NUCLEOTIDE SEQUENCE [LARGE SCALE GENOMIC DNA]</scope>
    <source>
        <strain evidence="3">DSM 14884 / JCM 11576 / T1</strain>
    </source>
</reference>
<dbReference type="STRING" id="869210.Marky_0713"/>
<evidence type="ECO:0000259" key="1">
    <source>
        <dbReference type="PROSITE" id="PS51819"/>
    </source>
</evidence>
<dbReference type="InterPro" id="IPR037523">
    <property type="entry name" value="VOC_core"/>
</dbReference>
<keyword evidence="3" id="KW-1185">Reference proteome</keyword>
<name>F2NL60_MARHT</name>
<dbReference type="Gene3D" id="3.10.180.10">
    <property type="entry name" value="2,3-Dihydroxybiphenyl 1,2-Dioxygenase, domain 1"/>
    <property type="match status" value="2"/>
</dbReference>
<dbReference type="PROSITE" id="PS51819">
    <property type="entry name" value="VOC"/>
    <property type="match status" value="2"/>
</dbReference>
<feature type="domain" description="VOC" evidence="1">
    <location>
        <begin position="11"/>
        <end position="136"/>
    </location>
</feature>
<sequence length="315" mass="34967">MEPRMPPSPRGLHHITAIAGDAQENLDFYAGVLGLRLVKQSVNQDDPTTYHLFYADAEGRPGTDLTFFPWPHLPPSREGAGTSVEVALAIPQGSLTYWSARLERYGVPTGRPETRFGKTVLPFSDPHGLEVALVETTPRPFTPWAHAEVPEPYQIMGLYGARIWVRRLPPTATFLTQTLGFTPLGEENGWHRFRLGESYLEVREAPHAPQGRLGKGSVHHLAWRVDDAAHALALRARLEAAGCPSTPLIDRFWFQSIYFREPGGVLFELATDGPGFTVDEPLEHLGERLVLPPWLEPHRAGIEAALPPLKPPRPS</sequence>
<dbReference type="KEGG" id="mhd:Marky_0713"/>
<dbReference type="SUPFAM" id="SSF54593">
    <property type="entry name" value="Glyoxalase/Bleomycin resistance protein/Dihydroxybiphenyl dioxygenase"/>
    <property type="match status" value="1"/>
</dbReference>
<dbReference type="CDD" id="cd08347">
    <property type="entry name" value="PcpA_C_like"/>
    <property type="match status" value="1"/>
</dbReference>
<protein>
    <submittedName>
        <fullName evidence="2">Glyoxalase/bleomycin resistance protein/dioxygenase</fullName>
    </submittedName>
</protein>
<dbReference type="InterPro" id="IPR029068">
    <property type="entry name" value="Glyas_Bleomycin-R_OHBP_Dase"/>
</dbReference>
<dbReference type="HOGENOM" id="CLU_057821_0_0_0"/>
<evidence type="ECO:0000313" key="2">
    <source>
        <dbReference type="EMBL" id="AEB11463.1"/>
    </source>
</evidence>
<dbReference type="EMBL" id="CP002630">
    <property type="protein sequence ID" value="AEB11463.1"/>
    <property type="molecule type" value="Genomic_DNA"/>
</dbReference>
<dbReference type="eggNOG" id="COG0346">
    <property type="taxonomic scope" value="Bacteria"/>
</dbReference>
<proteinExistence type="predicted"/>
<dbReference type="PANTHER" id="PTHR36110:SF4">
    <property type="entry name" value="RING-CLEAVING DIOXYGENASE MHQA-RELATED"/>
    <property type="match status" value="1"/>
</dbReference>
<dbReference type="InterPro" id="IPR004360">
    <property type="entry name" value="Glyas_Fos-R_dOase_dom"/>
</dbReference>
<evidence type="ECO:0000313" key="3">
    <source>
        <dbReference type="Proteomes" id="UP000007030"/>
    </source>
</evidence>
<dbReference type="PANTHER" id="PTHR36110">
    <property type="entry name" value="RING-CLEAVING DIOXYGENASE MHQE-RELATED"/>
    <property type="match status" value="1"/>
</dbReference>
<dbReference type="Pfam" id="PF00903">
    <property type="entry name" value="Glyoxalase"/>
    <property type="match status" value="2"/>
</dbReference>
<accession>F2NL60</accession>